<reference evidence="22" key="1">
    <citation type="journal article" date="2016" name="Nat. Biotechnol.">
        <title>Sequencing wild and cultivated cassava and related species reveals extensive interspecific hybridization and genetic diversity.</title>
        <authorList>
            <person name="Bredeson J.V."/>
            <person name="Lyons J.B."/>
            <person name="Prochnik S.E."/>
            <person name="Wu G.A."/>
            <person name="Ha C.M."/>
            <person name="Edsinger-Gonzales E."/>
            <person name="Grimwood J."/>
            <person name="Schmutz J."/>
            <person name="Rabbi I.Y."/>
            <person name="Egesi C."/>
            <person name="Nauluvula P."/>
            <person name="Lebot V."/>
            <person name="Ndunguru J."/>
            <person name="Mkamilo G."/>
            <person name="Bart R.S."/>
            <person name="Setter T.L."/>
            <person name="Gleadow R.M."/>
            <person name="Kulakow P."/>
            <person name="Ferguson M.E."/>
            <person name="Rounsley S."/>
            <person name="Rokhsar D.S."/>
        </authorList>
    </citation>
    <scope>NUCLEOTIDE SEQUENCE [LARGE SCALE GENOMIC DNA]</scope>
    <source>
        <strain evidence="22">cv. AM560-2</strain>
    </source>
</reference>
<dbReference type="GO" id="GO:0140825">
    <property type="term" value="F:lactoperoxidase activity"/>
    <property type="evidence" value="ECO:0007669"/>
    <property type="project" value="UniProtKB-EC"/>
</dbReference>
<dbReference type="GO" id="GO:0005576">
    <property type="term" value="C:extracellular region"/>
    <property type="evidence" value="ECO:0007669"/>
    <property type="project" value="UniProtKB-SubCell"/>
</dbReference>
<dbReference type="GO" id="GO:0006950">
    <property type="term" value="P:response to stress"/>
    <property type="evidence" value="ECO:0000318"/>
    <property type="project" value="GO_Central"/>
</dbReference>
<organism evidence="21 22">
    <name type="scientific">Manihot esculenta</name>
    <name type="common">Cassava</name>
    <name type="synonym">Jatropha manihot</name>
    <dbReference type="NCBI Taxonomy" id="3983"/>
    <lineage>
        <taxon>Eukaryota</taxon>
        <taxon>Viridiplantae</taxon>
        <taxon>Streptophyta</taxon>
        <taxon>Embryophyta</taxon>
        <taxon>Tracheophyta</taxon>
        <taxon>Spermatophyta</taxon>
        <taxon>Magnoliopsida</taxon>
        <taxon>eudicotyledons</taxon>
        <taxon>Gunneridae</taxon>
        <taxon>Pentapetalae</taxon>
        <taxon>rosids</taxon>
        <taxon>fabids</taxon>
        <taxon>Malpighiales</taxon>
        <taxon>Euphorbiaceae</taxon>
        <taxon>Crotonoideae</taxon>
        <taxon>Manihoteae</taxon>
        <taxon>Manihot</taxon>
    </lineage>
</organism>
<comment type="caution">
    <text evidence="21">The sequence shown here is derived from an EMBL/GenBank/DDBJ whole genome shotgun (WGS) entry which is preliminary data.</text>
</comment>
<evidence type="ECO:0000256" key="2">
    <source>
        <dbReference type="ARBA" id="ARBA00002322"/>
    </source>
</evidence>
<evidence type="ECO:0000256" key="3">
    <source>
        <dbReference type="ARBA" id="ARBA00004613"/>
    </source>
</evidence>
<keyword evidence="10 16" id="KW-0106">Calcium</keyword>
<dbReference type="Pfam" id="PF00141">
    <property type="entry name" value="peroxidase"/>
    <property type="match status" value="1"/>
</dbReference>
<dbReference type="Gramene" id="Manes.18G095800.1.v8.1">
    <property type="protein sequence ID" value="Manes.18G095800.1.v8.1.CDS"/>
    <property type="gene ID" value="Manes.18G095800.v8.1"/>
</dbReference>
<proteinExistence type="inferred from homology"/>
<evidence type="ECO:0000256" key="15">
    <source>
        <dbReference type="PIRSR" id="PIRSR600823-1"/>
    </source>
</evidence>
<evidence type="ECO:0000256" key="19">
    <source>
        <dbReference type="RuleBase" id="RU362060"/>
    </source>
</evidence>
<dbReference type="GO" id="GO:0046872">
    <property type="term" value="F:metal ion binding"/>
    <property type="evidence" value="ECO:0007669"/>
    <property type="project" value="UniProtKB-UniRule"/>
</dbReference>
<keyword evidence="9 19" id="KW-0732">Signal</keyword>
<dbReference type="InterPro" id="IPR019793">
    <property type="entry name" value="Peroxidases_heam-ligand_BS"/>
</dbReference>
<dbReference type="SUPFAM" id="SSF48113">
    <property type="entry name" value="Heme-dependent peroxidases"/>
    <property type="match status" value="1"/>
</dbReference>
<evidence type="ECO:0000256" key="16">
    <source>
        <dbReference type="PIRSR" id="PIRSR600823-3"/>
    </source>
</evidence>
<feature type="binding site" evidence="16">
    <location>
        <position position="95"/>
    </location>
    <ligand>
        <name>Ca(2+)</name>
        <dbReference type="ChEBI" id="CHEBI:29108"/>
        <label>1</label>
    </ligand>
</feature>
<comment type="subcellular location">
    <subcellularLocation>
        <location evidence="3 19">Secreted</location>
    </subcellularLocation>
</comment>
<comment type="similarity">
    <text evidence="19">Belongs to the peroxidase family. Classical plant (class III) peroxidase subfamily.</text>
</comment>
<dbReference type="GO" id="GO:0020037">
    <property type="term" value="F:heme binding"/>
    <property type="evidence" value="ECO:0007669"/>
    <property type="project" value="UniProtKB-UniRule"/>
</dbReference>
<evidence type="ECO:0000256" key="18">
    <source>
        <dbReference type="PIRSR" id="PIRSR600823-5"/>
    </source>
</evidence>
<evidence type="ECO:0000256" key="10">
    <source>
        <dbReference type="ARBA" id="ARBA00022837"/>
    </source>
</evidence>
<dbReference type="AlphaFoldDB" id="A0A2C9U230"/>
<feature type="domain" description="Plant heme peroxidase family profile" evidence="20">
    <location>
        <begin position="36"/>
        <end position="328"/>
    </location>
</feature>
<feature type="binding site" evidence="16">
    <location>
        <position position="78"/>
    </location>
    <ligand>
        <name>Ca(2+)</name>
        <dbReference type="ChEBI" id="CHEBI:29108"/>
        <label>1</label>
    </ligand>
</feature>
<evidence type="ECO:0000256" key="1">
    <source>
        <dbReference type="ARBA" id="ARBA00000189"/>
    </source>
</evidence>
<feature type="chain" id="PRO_5011814798" description="Peroxidase" evidence="19">
    <location>
        <begin position="28"/>
        <end position="349"/>
    </location>
</feature>
<dbReference type="InterPro" id="IPR033905">
    <property type="entry name" value="Secretory_peroxidase"/>
</dbReference>
<feature type="binding site" evidence="16">
    <location>
        <position position="256"/>
    </location>
    <ligand>
        <name>Ca(2+)</name>
        <dbReference type="ChEBI" id="CHEBI:29108"/>
        <label>2</label>
    </ligand>
</feature>
<keyword evidence="12 16" id="KW-0408">Iron</keyword>
<feature type="disulfide bond" evidence="18">
    <location>
        <begin position="209"/>
        <end position="236"/>
    </location>
</feature>
<dbReference type="PROSITE" id="PS00435">
    <property type="entry name" value="PEROXIDASE_1"/>
    <property type="match status" value="1"/>
</dbReference>
<feature type="binding site" description="axial binding residue" evidence="16">
    <location>
        <position position="202"/>
    </location>
    <ligand>
        <name>heme b</name>
        <dbReference type="ChEBI" id="CHEBI:60344"/>
    </ligand>
    <ligandPart>
        <name>Fe</name>
        <dbReference type="ChEBI" id="CHEBI:18248"/>
    </ligandPart>
</feature>
<keyword evidence="11 19" id="KW-0560">Oxidoreductase</keyword>
<feature type="binding site" evidence="16">
    <location>
        <position position="85"/>
    </location>
    <ligand>
        <name>Ca(2+)</name>
        <dbReference type="ChEBI" id="CHEBI:29108"/>
        <label>1</label>
    </ligand>
</feature>
<evidence type="ECO:0000313" key="22">
    <source>
        <dbReference type="Proteomes" id="UP000091857"/>
    </source>
</evidence>
<evidence type="ECO:0000256" key="11">
    <source>
        <dbReference type="ARBA" id="ARBA00023002"/>
    </source>
</evidence>
<feature type="binding site" evidence="16">
    <location>
        <position position="81"/>
    </location>
    <ligand>
        <name>Ca(2+)</name>
        <dbReference type="ChEBI" id="CHEBI:29108"/>
        <label>1</label>
    </ligand>
</feature>
<comment type="cofactor">
    <cofactor evidence="16 19">
        <name>heme b</name>
        <dbReference type="ChEBI" id="CHEBI:60344"/>
    </cofactor>
    <text evidence="16 19">Binds 1 heme b (iron(II)-protoporphyrin IX) group per subunit.</text>
</comment>
<dbReference type="STRING" id="3983.A0A2C9U230"/>
<dbReference type="OMA" id="AFFHQFV"/>
<dbReference type="PRINTS" id="PR00461">
    <property type="entry name" value="PLPEROXIDASE"/>
</dbReference>
<feature type="binding site" evidence="16">
    <location>
        <position position="87"/>
    </location>
    <ligand>
        <name>Ca(2+)</name>
        <dbReference type="ChEBI" id="CHEBI:29108"/>
        <label>1</label>
    </ligand>
</feature>
<feature type="site" description="Transition state stabilizer" evidence="17">
    <location>
        <position position="73"/>
    </location>
</feature>
<dbReference type="EMBL" id="CM004404">
    <property type="protein sequence ID" value="OAY23652.1"/>
    <property type="molecule type" value="Genomic_DNA"/>
</dbReference>
<comment type="cofactor">
    <cofactor evidence="16 19">
        <name>Ca(2+)</name>
        <dbReference type="ChEBI" id="CHEBI:29108"/>
    </cofactor>
    <text evidence="16 19">Binds 2 calcium ions per subunit.</text>
</comment>
<dbReference type="GO" id="GO:0006979">
    <property type="term" value="P:response to oxidative stress"/>
    <property type="evidence" value="ECO:0007669"/>
    <property type="project" value="UniProtKB-UniRule"/>
</dbReference>
<dbReference type="FunFam" id="1.10.420.10:FF:000006">
    <property type="entry name" value="Peroxidase"/>
    <property type="match status" value="1"/>
</dbReference>
<keyword evidence="22" id="KW-1185">Reference proteome</keyword>
<evidence type="ECO:0000256" key="7">
    <source>
        <dbReference type="ARBA" id="ARBA00022617"/>
    </source>
</evidence>
<dbReference type="InterPro" id="IPR000823">
    <property type="entry name" value="Peroxidase_pln"/>
</dbReference>
<feature type="disulfide bond" evidence="18">
    <location>
        <begin position="46"/>
        <end position="123"/>
    </location>
</feature>
<keyword evidence="19" id="KW-0964">Secreted</keyword>
<evidence type="ECO:0000256" key="12">
    <source>
        <dbReference type="ARBA" id="ARBA00023004"/>
    </source>
</evidence>
<dbReference type="GO" id="GO:0042744">
    <property type="term" value="P:hydrogen peroxide catabolic process"/>
    <property type="evidence" value="ECO:0007669"/>
    <property type="project" value="UniProtKB-KW"/>
</dbReference>
<feature type="binding site" evidence="16">
    <location>
        <position position="248"/>
    </location>
    <ligand>
        <name>Ca(2+)</name>
        <dbReference type="ChEBI" id="CHEBI:29108"/>
        <label>2</label>
    </ligand>
</feature>
<dbReference type="PANTHER" id="PTHR31517:SF84">
    <property type="entry name" value="PEROXIDASE"/>
    <property type="match status" value="1"/>
</dbReference>
<feature type="active site" description="Proton acceptor" evidence="15">
    <location>
        <position position="77"/>
    </location>
</feature>
<dbReference type="PRINTS" id="PR00458">
    <property type="entry name" value="PEROXIDASE"/>
</dbReference>
<sequence length="349" mass="38305">MAIAPSVTCLLLTSSLLLASWFIAIEAQSRPPIVNGLSWTFYQSSCPKLESIIRNELKKIFKEDVGQAAGLLRLHSHDCFVLGCDGSVLLDKSNERSEIPNLTMRKEAFKIVNDLRERVHKQCGCVVSCADILTIAARDSVFLTGGPDYDVPLGRRDGVKMAEVNQTFVDLVAPFATTGTVLAKFARKGLDATDTVALSGAHTIGISQCSSFTDRLYPRQDPNMDKSFANNLKQICPRPNSNAVTVLDIRTPDIFDNKYFVDLMNRQGLFTSDQDLFIDARTKDIVTSFAVNEGLFFEKFVLAMIKMGQIEVLTGGQGEIRGDCSVRNSDNNKLASVVGEDLGSSSKMK</sequence>
<comment type="catalytic activity">
    <reaction evidence="1 19">
        <text>2 a phenolic donor + H2O2 = 2 a phenolic radical donor + 2 H2O</text>
        <dbReference type="Rhea" id="RHEA:56136"/>
        <dbReference type="ChEBI" id="CHEBI:15377"/>
        <dbReference type="ChEBI" id="CHEBI:16240"/>
        <dbReference type="ChEBI" id="CHEBI:139520"/>
        <dbReference type="ChEBI" id="CHEBI:139521"/>
        <dbReference type="EC" id="1.11.1.7"/>
    </reaction>
</comment>
<keyword evidence="14" id="KW-0325">Glycoprotein</keyword>
<keyword evidence="8 16" id="KW-0479">Metal-binding</keyword>
<dbReference type="GO" id="GO:0004601">
    <property type="term" value="F:peroxidase activity"/>
    <property type="evidence" value="ECO:0000318"/>
    <property type="project" value="GO_Central"/>
</dbReference>
<evidence type="ECO:0000313" key="21">
    <source>
        <dbReference type="EMBL" id="OAY23652.1"/>
    </source>
</evidence>
<gene>
    <name evidence="21" type="ORF">MANES_18G095800v8</name>
</gene>
<feature type="binding site" evidence="16">
    <location>
        <position position="251"/>
    </location>
    <ligand>
        <name>Ca(2+)</name>
        <dbReference type="ChEBI" id="CHEBI:29108"/>
        <label>2</label>
    </ligand>
</feature>
<accession>A0A2C9U230</accession>
<feature type="signal peptide" evidence="19">
    <location>
        <begin position="1"/>
        <end position="27"/>
    </location>
</feature>
<comment type="function">
    <text evidence="2">Removal of H(2)O(2), oxidation of toxic reductants, biosynthesis and degradation of lignin, suberization, auxin catabolism, response to environmental stresses such as wounding, pathogen attack and oxidative stress. These functions might be dependent on each isozyme/isoform in each plant tissue.</text>
</comment>
<dbReference type="FunFam" id="1.10.520.10:FF:000009">
    <property type="entry name" value="Peroxidase"/>
    <property type="match status" value="1"/>
</dbReference>
<keyword evidence="6 19" id="KW-0575">Peroxidase</keyword>
<protein>
    <recommendedName>
        <fullName evidence="5 19">Peroxidase</fullName>
        <ecNumber evidence="5 19">1.11.1.7</ecNumber>
    </recommendedName>
</protein>
<dbReference type="OrthoDB" id="2113341at2759"/>
<keyword evidence="13 18" id="KW-1015">Disulfide bond</keyword>
<evidence type="ECO:0000256" key="5">
    <source>
        <dbReference type="ARBA" id="ARBA00012313"/>
    </source>
</evidence>
<evidence type="ECO:0000259" key="20">
    <source>
        <dbReference type="PROSITE" id="PS50873"/>
    </source>
</evidence>
<dbReference type="EC" id="1.11.1.7" evidence="5 19"/>
<dbReference type="PANTHER" id="PTHR31517">
    <property type="match status" value="1"/>
</dbReference>
<evidence type="ECO:0000256" key="14">
    <source>
        <dbReference type="ARBA" id="ARBA00023180"/>
    </source>
</evidence>
<comment type="similarity">
    <text evidence="4">Belongs to the peroxidase family. Ascorbate peroxidase subfamily.</text>
</comment>
<evidence type="ECO:0000256" key="8">
    <source>
        <dbReference type="ARBA" id="ARBA00022723"/>
    </source>
</evidence>
<dbReference type="Gene3D" id="1.10.420.10">
    <property type="entry name" value="Peroxidase, domain 2"/>
    <property type="match status" value="1"/>
</dbReference>
<feature type="binding site" evidence="16">
    <location>
        <position position="83"/>
    </location>
    <ligand>
        <name>Ca(2+)</name>
        <dbReference type="ChEBI" id="CHEBI:29108"/>
        <label>1</label>
    </ligand>
</feature>
<feature type="binding site" evidence="16">
    <location>
        <position position="203"/>
    </location>
    <ligand>
        <name>Ca(2+)</name>
        <dbReference type="ChEBI" id="CHEBI:29108"/>
        <label>2</label>
    </ligand>
</feature>
<dbReference type="Gene3D" id="1.10.520.10">
    <property type="match status" value="1"/>
</dbReference>
<evidence type="ECO:0000256" key="9">
    <source>
        <dbReference type="ARBA" id="ARBA00022729"/>
    </source>
</evidence>
<feature type="disulfide bond" evidence="18">
    <location>
        <begin position="129"/>
        <end position="324"/>
    </location>
</feature>
<evidence type="ECO:0000256" key="6">
    <source>
        <dbReference type="ARBA" id="ARBA00022559"/>
    </source>
</evidence>
<name>A0A2C9U230_MANES</name>
<dbReference type="GO" id="GO:0009505">
    <property type="term" value="C:plant-type cell wall"/>
    <property type="evidence" value="ECO:0000318"/>
    <property type="project" value="GO_Central"/>
</dbReference>
<keyword evidence="19" id="KW-0376">Hydrogen peroxide</keyword>
<evidence type="ECO:0000256" key="13">
    <source>
        <dbReference type="ARBA" id="ARBA00023157"/>
    </source>
</evidence>
<evidence type="ECO:0000256" key="4">
    <source>
        <dbReference type="ARBA" id="ARBA00006873"/>
    </source>
</evidence>
<dbReference type="CDD" id="cd00693">
    <property type="entry name" value="secretory_peroxidase"/>
    <property type="match status" value="1"/>
</dbReference>
<dbReference type="Proteomes" id="UP000091857">
    <property type="component" value="Chromosome 18"/>
</dbReference>
<dbReference type="InterPro" id="IPR010255">
    <property type="entry name" value="Haem_peroxidase_sf"/>
</dbReference>
<dbReference type="InterPro" id="IPR002016">
    <property type="entry name" value="Haem_peroxidase"/>
</dbReference>
<dbReference type="PROSITE" id="PS50873">
    <property type="entry name" value="PEROXIDASE_4"/>
    <property type="match status" value="1"/>
</dbReference>
<evidence type="ECO:0000256" key="17">
    <source>
        <dbReference type="PIRSR" id="PIRSR600823-4"/>
    </source>
</evidence>
<keyword evidence="7 19" id="KW-0349">Heme</keyword>
<feature type="disulfide bond" evidence="18">
    <location>
        <begin position="79"/>
        <end position="84"/>
    </location>
</feature>